<dbReference type="RefSeq" id="WP_216955728.1">
    <property type="nucleotide sequence ID" value="NZ_JAHOPB010000001.1"/>
</dbReference>
<accession>A0ABS6ID19</accession>
<gene>
    <name evidence="2" type="ORF">KQ910_00210</name>
</gene>
<evidence type="ECO:0000313" key="3">
    <source>
        <dbReference type="Proteomes" id="UP000727907"/>
    </source>
</evidence>
<feature type="transmembrane region" description="Helical" evidence="1">
    <location>
        <begin position="45"/>
        <end position="73"/>
    </location>
</feature>
<reference evidence="2 3" key="1">
    <citation type="submission" date="2021-06" db="EMBL/GenBank/DDBJ databases">
        <authorList>
            <person name="Lee D.H."/>
        </authorList>
    </citation>
    <scope>NUCLEOTIDE SEQUENCE [LARGE SCALE GENOMIC DNA]</scope>
    <source>
        <strain evidence="2 3">MMS21-HV4-11</strain>
    </source>
</reference>
<sequence length="167" mass="17362">MVSALSLANGLTLLFAALCLWTMAMQSRGGVTTLGRVALPGGFAVLATLMLLAGVFEASFLFDILWVVAFAVGSVIGRIRGWMLSVQSNRESGLVSLPATVDGLIAALILVALSIIDFSSAMMGEALIEPGYIAAGSALCAGFLGYRVLVIALRVVRPKTDKVSRAA</sequence>
<name>A0ABS6ID19_9HYPH</name>
<evidence type="ECO:0008006" key="4">
    <source>
        <dbReference type="Google" id="ProtNLM"/>
    </source>
</evidence>
<comment type="caution">
    <text evidence="2">The sequence shown here is derived from an EMBL/GenBank/DDBJ whole genome shotgun (WGS) entry which is preliminary data.</text>
</comment>
<dbReference type="Proteomes" id="UP000727907">
    <property type="component" value="Unassembled WGS sequence"/>
</dbReference>
<evidence type="ECO:0000256" key="1">
    <source>
        <dbReference type="SAM" id="Phobius"/>
    </source>
</evidence>
<dbReference type="EMBL" id="JAHOPB010000001">
    <property type="protein sequence ID" value="MBU8872158.1"/>
    <property type="molecule type" value="Genomic_DNA"/>
</dbReference>
<keyword evidence="1" id="KW-1133">Transmembrane helix</keyword>
<keyword evidence="1" id="KW-0812">Transmembrane</keyword>
<keyword evidence="1" id="KW-0472">Membrane</keyword>
<feature type="transmembrane region" description="Helical" evidence="1">
    <location>
        <begin position="94"/>
        <end position="116"/>
    </location>
</feature>
<keyword evidence="3" id="KW-1185">Reference proteome</keyword>
<proteinExistence type="predicted"/>
<protein>
    <recommendedName>
        <fullName evidence="4">Integral membrane protein</fullName>
    </recommendedName>
</protein>
<organism evidence="2 3">
    <name type="scientific">Reyranella humidisoli</name>
    <dbReference type="NCBI Taxonomy" id="2849149"/>
    <lineage>
        <taxon>Bacteria</taxon>
        <taxon>Pseudomonadati</taxon>
        <taxon>Pseudomonadota</taxon>
        <taxon>Alphaproteobacteria</taxon>
        <taxon>Hyphomicrobiales</taxon>
        <taxon>Reyranellaceae</taxon>
        <taxon>Reyranella</taxon>
    </lineage>
</organism>
<feature type="transmembrane region" description="Helical" evidence="1">
    <location>
        <begin position="131"/>
        <end position="156"/>
    </location>
</feature>
<evidence type="ECO:0000313" key="2">
    <source>
        <dbReference type="EMBL" id="MBU8872158.1"/>
    </source>
</evidence>